<name>A0AAD2H0X0_9AGAR</name>
<dbReference type="GO" id="GO:0008270">
    <property type="term" value="F:zinc ion binding"/>
    <property type="evidence" value="ECO:0007669"/>
    <property type="project" value="UniProtKB-KW"/>
</dbReference>
<feature type="domain" description="CCHC-type" evidence="4">
    <location>
        <begin position="466"/>
        <end position="480"/>
    </location>
</feature>
<dbReference type="PANTHER" id="PTHR48125">
    <property type="entry name" value="LP07818P1"/>
    <property type="match status" value="1"/>
</dbReference>
<dbReference type="SUPFAM" id="SSF57756">
    <property type="entry name" value="Retrovirus zinc finger-like domains"/>
    <property type="match status" value="1"/>
</dbReference>
<dbReference type="EMBL" id="CAVNYO010000096">
    <property type="protein sequence ID" value="CAK5265637.1"/>
    <property type="molecule type" value="Genomic_DNA"/>
</dbReference>
<dbReference type="GO" id="GO:0003676">
    <property type="term" value="F:nucleic acid binding"/>
    <property type="evidence" value="ECO:0007669"/>
    <property type="project" value="InterPro"/>
</dbReference>
<sequence length="537" mass="59101">SLSPPPILPLLPGLAYQNQPGPSNPYLALPPPEDKIPDLNKLPSEQPPSPPPTMPAPTMSGHHHITFAVNPPILMGTNPNILSGEPLLSSDHHGISHVTKHGPSVKRHMLRTLRSGLEVALTAETEFLGITGQACEDRRQRHPLLTSNLVPSSPSTIIMSQMEEEDNPSHPQQRLANLEEAMQRMEGLLHNLIITQQQPAPAPAPSPAVVPGVSIGQQASTRPLIRPNPPFAFDGDHTQGKTFLHSVKQYWRLLPEAFHVNGVVSEERVVHFTLSYMSKDSAASWSERMSERLIFPFPTWSSFVAEFKLWFVQENEQDHALARLETHAYYMGSRDMFKYTDEFDDLLDLAGYSDNLVKVTKYRAGLDPRINQAITTSGNPPSLTNYSEWRTRAFRQYNAEVAARAARGQVFSSPRAPPPAAPRPRPMAPPVVAPPPAPRPAPVVLPPGIPMEINQTRARSSVRRTCFRCGSPGHLARDCPTAADVRHTDVLDEVINQLGSDLLAELVARLATTAAVEEHEAEIADELEQGFLPATSE</sequence>
<feature type="compositionally biased region" description="Pro residues" evidence="3">
    <location>
        <begin position="415"/>
        <end position="434"/>
    </location>
</feature>
<gene>
    <name evidence="5" type="ORF">MYCIT1_LOCUS6777</name>
</gene>
<dbReference type="Pfam" id="PF00098">
    <property type="entry name" value="zf-CCHC"/>
    <property type="match status" value="1"/>
</dbReference>
<feature type="region of interest" description="Disordered" evidence="3">
    <location>
        <begin position="1"/>
        <end position="64"/>
    </location>
</feature>
<dbReference type="Gene3D" id="4.10.60.10">
    <property type="entry name" value="Zinc finger, CCHC-type"/>
    <property type="match status" value="1"/>
</dbReference>
<evidence type="ECO:0000313" key="6">
    <source>
        <dbReference type="Proteomes" id="UP001295794"/>
    </source>
</evidence>
<evidence type="ECO:0000313" key="5">
    <source>
        <dbReference type="EMBL" id="CAK5265637.1"/>
    </source>
</evidence>
<dbReference type="Proteomes" id="UP001295794">
    <property type="component" value="Unassembled WGS sequence"/>
</dbReference>
<dbReference type="InterPro" id="IPR036875">
    <property type="entry name" value="Znf_CCHC_sf"/>
</dbReference>
<evidence type="ECO:0000256" key="2">
    <source>
        <dbReference type="PROSITE-ProRule" id="PRU00047"/>
    </source>
</evidence>
<dbReference type="GO" id="GO:0006397">
    <property type="term" value="P:mRNA processing"/>
    <property type="evidence" value="ECO:0007669"/>
    <property type="project" value="UniProtKB-KW"/>
</dbReference>
<dbReference type="PANTHER" id="PTHR48125:SF12">
    <property type="entry name" value="AT HOOK TRANSCRIPTION FACTOR FAMILY-RELATED"/>
    <property type="match status" value="1"/>
</dbReference>
<dbReference type="SMART" id="SM00343">
    <property type="entry name" value="ZnF_C2HC"/>
    <property type="match status" value="1"/>
</dbReference>
<keyword evidence="2" id="KW-0479">Metal-binding</keyword>
<keyword evidence="2" id="KW-0862">Zinc</keyword>
<keyword evidence="2" id="KW-0863">Zinc-finger</keyword>
<feature type="region of interest" description="Disordered" evidence="3">
    <location>
        <begin position="407"/>
        <end position="434"/>
    </location>
</feature>
<keyword evidence="6" id="KW-1185">Reference proteome</keyword>
<accession>A0AAD2H0X0</accession>
<evidence type="ECO:0000259" key="4">
    <source>
        <dbReference type="PROSITE" id="PS50158"/>
    </source>
</evidence>
<dbReference type="AlphaFoldDB" id="A0AAD2H0X0"/>
<evidence type="ECO:0000256" key="3">
    <source>
        <dbReference type="SAM" id="MobiDB-lite"/>
    </source>
</evidence>
<comment type="caution">
    <text evidence="5">The sequence shown here is derived from an EMBL/GenBank/DDBJ whole genome shotgun (WGS) entry which is preliminary data.</text>
</comment>
<dbReference type="PROSITE" id="PS50158">
    <property type="entry name" value="ZF_CCHC"/>
    <property type="match status" value="1"/>
</dbReference>
<organism evidence="5 6">
    <name type="scientific">Mycena citricolor</name>
    <dbReference type="NCBI Taxonomy" id="2018698"/>
    <lineage>
        <taxon>Eukaryota</taxon>
        <taxon>Fungi</taxon>
        <taxon>Dikarya</taxon>
        <taxon>Basidiomycota</taxon>
        <taxon>Agaricomycotina</taxon>
        <taxon>Agaricomycetes</taxon>
        <taxon>Agaricomycetidae</taxon>
        <taxon>Agaricales</taxon>
        <taxon>Marasmiineae</taxon>
        <taxon>Mycenaceae</taxon>
        <taxon>Mycena</taxon>
    </lineage>
</organism>
<proteinExistence type="predicted"/>
<reference evidence="5" key="1">
    <citation type="submission" date="2023-11" db="EMBL/GenBank/DDBJ databases">
        <authorList>
            <person name="De Vega J J."/>
            <person name="De Vega J J."/>
        </authorList>
    </citation>
    <scope>NUCLEOTIDE SEQUENCE</scope>
</reference>
<dbReference type="InterPro" id="IPR001878">
    <property type="entry name" value="Znf_CCHC"/>
</dbReference>
<feature type="non-terminal residue" evidence="5">
    <location>
        <position position="1"/>
    </location>
</feature>
<evidence type="ECO:0000256" key="1">
    <source>
        <dbReference type="ARBA" id="ARBA00022664"/>
    </source>
</evidence>
<protein>
    <recommendedName>
        <fullName evidence="4">CCHC-type domain-containing protein</fullName>
    </recommendedName>
</protein>
<keyword evidence="1" id="KW-0507">mRNA processing</keyword>
<feature type="compositionally biased region" description="Pro residues" evidence="3">
    <location>
        <begin position="45"/>
        <end position="55"/>
    </location>
</feature>